<protein>
    <submittedName>
        <fullName evidence="1">ADP-ribosylglycohydrolase family protein</fullName>
    </submittedName>
</protein>
<evidence type="ECO:0000313" key="1">
    <source>
        <dbReference type="EMBL" id="MCU6700574.1"/>
    </source>
</evidence>
<dbReference type="InterPro" id="IPR050792">
    <property type="entry name" value="ADP-ribosylglycohydrolase"/>
</dbReference>
<dbReference type="RefSeq" id="WP_262581911.1">
    <property type="nucleotide sequence ID" value="NZ_JAOQJV010000014.1"/>
</dbReference>
<dbReference type="PANTHER" id="PTHR16222">
    <property type="entry name" value="ADP-RIBOSYLGLYCOHYDROLASE"/>
    <property type="match status" value="1"/>
</dbReference>
<dbReference type="SUPFAM" id="SSF101478">
    <property type="entry name" value="ADP-ribosylglycohydrolase"/>
    <property type="match status" value="1"/>
</dbReference>
<name>A0ABT2S7K9_9FIRM</name>
<dbReference type="Pfam" id="PF03747">
    <property type="entry name" value="ADP_ribosyl_GH"/>
    <property type="match status" value="1"/>
</dbReference>
<comment type="caution">
    <text evidence="1">The sequence shown here is derived from an EMBL/GenBank/DDBJ whole genome shotgun (WGS) entry which is preliminary data.</text>
</comment>
<dbReference type="InterPro" id="IPR005502">
    <property type="entry name" value="Ribosyl_crysJ1"/>
</dbReference>
<dbReference type="EMBL" id="JAOQJV010000014">
    <property type="protein sequence ID" value="MCU6700574.1"/>
    <property type="molecule type" value="Genomic_DNA"/>
</dbReference>
<gene>
    <name evidence="1" type="ORF">OCV65_10080</name>
</gene>
<dbReference type="Proteomes" id="UP001207605">
    <property type="component" value="Unassembled WGS sequence"/>
</dbReference>
<accession>A0ABT2S7K9</accession>
<proteinExistence type="predicted"/>
<dbReference type="InterPro" id="IPR036705">
    <property type="entry name" value="Ribosyl_crysJ1_sf"/>
</dbReference>
<reference evidence="1 2" key="1">
    <citation type="journal article" date="2021" name="ISME Commun">
        <title>Automated analysis of genomic sequences facilitates high-throughput and comprehensive description of bacteria.</title>
        <authorList>
            <person name="Hitch T.C.A."/>
        </authorList>
    </citation>
    <scope>NUCLEOTIDE SEQUENCE [LARGE SCALE GENOMIC DNA]</scope>
    <source>
        <strain evidence="1 2">Sanger_02</strain>
    </source>
</reference>
<keyword evidence="2" id="KW-1185">Reference proteome</keyword>
<evidence type="ECO:0000313" key="2">
    <source>
        <dbReference type="Proteomes" id="UP001207605"/>
    </source>
</evidence>
<dbReference type="Gene3D" id="1.10.4080.10">
    <property type="entry name" value="ADP-ribosylation/Crystallin J1"/>
    <property type="match status" value="1"/>
</dbReference>
<dbReference type="PANTHER" id="PTHR16222:SF12">
    <property type="entry name" value="ADP-RIBOSYLGLYCOHYDROLASE-RELATED"/>
    <property type="match status" value="1"/>
</dbReference>
<organism evidence="1 2">
    <name type="scientific">Dorea ammoniilytica</name>
    <dbReference type="NCBI Taxonomy" id="2981788"/>
    <lineage>
        <taxon>Bacteria</taxon>
        <taxon>Bacillati</taxon>
        <taxon>Bacillota</taxon>
        <taxon>Clostridia</taxon>
        <taxon>Lachnospirales</taxon>
        <taxon>Lachnospiraceae</taxon>
        <taxon>Dorea</taxon>
    </lineage>
</organism>
<sequence>MIGAILGDIIGSPYEFDRGNKSKEFPLFSRKSAYTDDTVMTLAVGLTFLDAQPSASDDWILRNLANRMRQFGKMYPNAGYGGMFRQWLRNPECKAYNSFGNGSAMRVSSVAWLYNDIDSVRHAARLSAEVTHNHPEGIKGAEATASAVFLARTGHSKTEIKEYMEYEFGYELNRTCDEIRPGYFHTETCMETVPEAITAFLEGGSFEDVIRTAVSLGGDCDTLTAIAGGIAEGFYGVPVELKEECYKRLPEPLLKVLKAFMEYLERNATVN</sequence>